<keyword evidence="1" id="KW-1133">Transmembrane helix</keyword>
<dbReference type="Pfam" id="PF07811">
    <property type="entry name" value="TadE"/>
    <property type="match status" value="1"/>
</dbReference>
<feature type="domain" description="TadE-like" evidence="2">
    <location>
        <begin position="13"/>
        <end position="56"/>
    </location>
</feature>
<evidence type="ECO:0000313" key="4">
    <source>
        <dbReference type="Proteomes" id="UP000622890"/>
    </source>
</evidence>
<gene>
    <name evidence="3" type="ORF">JJB74_04245</name>
</gene>
<accession>A0A934SR98</accession>
<protein>
    <submittedName>
        <fullName evidence="3">Pilus assembly protein</fullName>
    </submittedName>
</protein>
<feature type="transmembrane region" description="Helical" evidence="1">
    <location>
        <begin position="12"/>
        <end position="32"/>
    </location>
</feature>
<evidence type="ECO:0000259" key="2">
    <source>
        <dbReference type="Pfam" id="PF07811"/>
    </source>
</evidence>
<dbReference type="AlphaFoldDB" id="A0A934SR98"/>
<evidence type="ECO:0000256" key="1">
    <source>
        <dbReference type="SAM" id="Phobius"/>
    </source>
</evidence>
<comment type="caution">
    <text evidence="3">The sequence shown here is derived from an EMBL/GenBank/DDBJ whole genome shotgun (WGS) entry which is preliminary data.</text>
</comment>
<sequence>MTRPFPQSKKILGAASVEFALIALFIFLPLLFGMIEMGRVMYLWNTAQEITRRAARAAVVTDFTNAAAMTTIRQNAIFRSDSGSLPAGMEITDSSVVINYLSLSQQVIDPTTTCPAKNISNCIQDPTSSSCIRFVEVSLCQPGTGQTNACSPIIYSPLGTFFSILKKLNISLPIPASSVVMPAESLGYRPNATPC</sequence>
<keyword evidence="1" id="KW-0472">Membrane</keyword>
<evidence type="ECO:0000313" key="3">
    <source>
        <dbReference type="EMBL" id="MBK4733818.1"/>
    </source>
</evidence>
<dbReference type="EMBL" id="JAEPBG010000001">
    <property type="protein sequence ID" value="MBK4733818.1"/>
    <property type="molecule type" value="Genomic_DNA"/>
</dbReference>
<dbReference type="InterPro" id="IPR012495">
    <property type="entry name" value="TadE-like_dom"/>
</dbReference>
<dbReference type="Proteomes" id="UP000622890">
    <property type="component" value="Unassembled WGS sequence"/>
</dbReference>
<dbReference type="RefSeq" id="WP_200590538.1">
    <property type="nucleotide sequence ID" value="NZ_JAEPBG010000001.1"/>
</dbReference>
<organism evidence="3 4">
    <name type="scientific">Noviherbaspirillum pedocola</name>
    <dbReference type="NCBI Taxonomy" id="2801341"/>
    <lineage>
        <taxon>Bacteria</taxon>
        <taxon>Pseudomonadati</taxon>
        <taxon>Pseudomonadota</taxon>
        <taxon>Betaproteobacteria</taxon>
        <taxon>Burkholderiales</taxon>
        <taxon>Oxalobacteraceae</taxon>
        <taxon>Noviherbaspirillum</taxon>
    </lineage>
</organism>
<name>A0A934SR98_9BURK</name>
<keyword evidence="4" id="KW-1185">Reference proteome</keyword>
<keyword evidence="1" id="KW-0812">Transmembrane</keyword>
<reference evidence="3" key="1">
    <citation type="submission" date="2021-01" db="EMBL/GenBank/DDBJ databases">
        <title>Genome sequence of strain Noviherbaspirillum sp. DKR-6.</title>
        <authorList>
            <person name="Chaudhary D.K."/>
        </authorList>
    </citation>
    <scope>NUCLEOTIDE SEQUENCE</scope>
    <source>
        <strain evidence="3">DKR-6</strain>
    </source>
</reference>
<proteinExistence type="predicted"/>